<dbReference type="EMBL" id="BMHF01000001">
    <property type="protein sequence ID" value="GGA22035.1"/>
    <property type="molecule type" value="Genomic_DNA"/>
</dbReference>
<dbReference type="InterPro" id="IPR015414">
    <property type="entry name" value="TMEM64"/>
</dbReference>
<dbReference type="PANTHER" id="PTHR12677:SF59">
    <property type="entry name" value="GOLGI APPARATUS MEMBRANE PROTEIN TVP38-RELATED"/>
    <property type="match status" value="1"/>
</dbReference>
<evidence type="ECO:0000313" key="9">
    <source>
        <dbReference type="Proteomes" id="UP000609323"/>
    </source>
</evidence>
<keyword evidence="4 6" id="KW-1133">Transmembrane helix</keyword>
<feature type="domain" description="VTT" evidence="7">
    <location>
        <begin position="51"/>
        <end position="168"/>
    </location>
</feature>
<sequence>MKKWLAPVIYILIMAAAFAYKDQISLMLNHRPSPLAMLLLATLLGAFPIMPYKLVIAAAGLLYGPSIGALLTATGSTLSGILLYAAGAYWYRKDAERWLNRYSGLKRFASYVHGHPFESVLLYRLLPIVPQWAINVYAGAASIPFLIYLSASVLGKLPGILVYAYLGSSLFSHPLLALEVLALYVMFVLAVVWGYKRRNRREAG</sequence>
<dbReference type="InterPro" id="IPR032816">
    <property type="entry name" value="VTT_dom"/>
</dbReference>
<comment type="subcellular location">
    <subcellularLocation>
        <location evidence="1 6">Cell membrane</location>
        <topology evidence="1 6">Multi-pass membrane protein</topology>
    </subcellularLocation>
</comment>
<name>A0ABQ1FN69_9BACL</name>
<organism evidence="8 9">
    <name type="scientific">Paenibacillus physcomitrellae</name>
    <dbReference type="NCBI Taxonomy" id="1619311"/>
    <lineage>
        <taxon>Bacteria</taxon>
        <taxon>Bacillati</taxon>
        <taxon>Bacillota</taxon>
        <taxon>Bacilli</taxon>
        <taxon>Bacillales</taxon>
        <taxon>Paenibacillaceae</taxon>
        <taxon>Paenibacillus</taxon>
    </lineage>
</organism>
<dbReference type="RefSeq" id="WP_094093444.1">
    <property type="nucleotide sequence ID" value="NZ_BMHF01000001.1"/>
</dbReference>
<evidence type="ECO:0000256" key="4">
    <source>
        <dbReference type="ARBA" id="ARBA00022989"/>
    </source>
</evidence>
<proteinExistence type="inferred from homology"/>
<dbReference type="PANTHER" id="PTHR12677">
    <property type="entry name" value="GOLGI APPARATUS MEMBRANE PROTEIN TVP38-RELATED"/>
    <property type="match status" value="1"/>
</dbReference>
<accession>A0ABQ1FN69</accession>
<reference evidence="9" key="1">
    <citation type="journal article" date="2019" name="Int. J. Syst. Evol. Microbiol.">
        <title>The Global Catalogue of Microorganisms (GCM) 10K type strain sequencing project: providing services to taxonomists for standard genome sequencing and annotation.</title>
        <authorList>
            <consortium name="The Broad Institute Genomics Platform"/>
            <consortium name="The Broad Institute Genome Sequencing Center for Infectious Disease"/>
            <person name="Wu L."/>
            <person name="Ma J."/>
        </authorList>
    </citation>
    <scope>NUCLEOTIDE SEQUENCE [LARGE SCALE GENOMIC DNA]</scope>
    <source>
        <strain evidence="9">CGMCC 1.15044</strain>
    </source>
</reference>
<keyword evidence="9" id="KW-1185">Reference proteome</keyword>
<feature type="transmembrane region" description="Helical" evidence="6">
    <location>
        <begin position="35"/>
        <end position="55"/>
    </location>
</feature>
<keyword evidence="5 6" id="KW-0472">Membrane</keyword>
<evidence type="ECO:0000256" key="1">
    <source>
        <dbReference type="ARBA" id="ARBA00004651"/>
    </source>
</evidence>
<keyword evidence="3 6" id="KW-0812">Transmembrane</keyword>
<evidence type="ECO:0000256" key="6">
    <source>
        <dbReference type="RuleBase" id="RU366058"/>
    </source>
</evidence>
<comment type="caution">
    <text evidence="8">The sequence shown here is derived from an EMBL/GenBank/DDBJ whole genome shotgun (WGS) entry which is preliminary data.</text>
</comment>
<evidence type="ECO:0000256" key="3">
    <source>
        <dbReference type="ARBA" id="ARBA00022692"/>
    </source>
</evidence>
<comment type="similarity">
    <text evidence="6">Belongs to the TVP38/TMEM64 family.</text>
</comment>
<evidence type="ECO:0000256" key="5">
    <source>
        <dbReference type="ARBA" id="ARBA00023136"/>
    </source>
</evidence>
<dbReference type="Proteomes" id="UP000609323">
    <property type="component" value="Unassembled WGS sequence"/>
</dbReference>
<gene>
    <name evidence="8" type="ORF">GCM10010917_03470</name>
</gene>
<protein>
    <recommendedName>
        <fullName evidence="6">TVP38/TMEM64 family membrane protein</fullName>
    </recommendedName>
</protein>
<keyword evidence="2 6" id="KW-1003">Cell membrane</keyword>
<comment type="caution">
    <text evidence="6">Lacks conserved residue(s) required for the propagation of feature annotation.</text>
</comment>
<evidence type="ECO:0000256" key="2">
    <source>
        <dbReference type="ARBA" id="ARBA00022475"/>
    </source>
</evidence>
<feature type="transmembrane region" description="Helical" evidence="6">
    <location>
        <begin position="67"/>
        <end position="91"/>
    </location>
</feature>
<dbReference type="Pfam" id="PF09335">
    <property type="entry name" value="VTT_dom"/>
    <property type="match status" value="1"/>
</dbReference>
<evidence type="ECO:0000259" key="7">
    <source>
        <dbReference type="Pfam" id="PF09335"/>
    </source>
</evidence>
<evidence type="ECO:0000313" key="8">
    <source>
        <dbReference type="EMBL" id="GGA22035.1"/>
    </source>
</evidence>
<feature type="transmembrane region" description="Helical" evidence="6">
    <location>
        <begin position="172"/>
        <end position="195"/>
    </location>
</feature>